<dbReference type="InterPro" id="IPR025943">
    <property type="entry name" value="Sigma_54_int_dom_ATP-bd_2"/>
</dbReference>
<dbReference type="CDD" id="cd00009">
    <property type="entry name" value="AAA"/>
    <property type="match status" value="1"/>
</dbReference>
<dbReference type="PROSITE" id="PS00688">
    <property type="entry name" value="SIGMA54_INTERACT_3"/>
    <property type="match status" value="1"/>
</dbReference>
<dbReference type="InterPro" id="IPR002078">
    <property type="entry name" value="Sigma_54_int"/>
</dbReference>
<keyword evidence="5" id="KW-0804">Transcription</keyword>
<keyword evidence="4" id="KW-0238">DNA-binding</keyword>
<organism evidence="9 10">
    <name type="scientific">Nitrospira defluvii</name>
    <dbReference type="NCBI Taxonomy" id="330214"/>
    <lineage>
        <taxon>Bacteria</taxon>
        <taxon>Pseudomonadati</taxon>
        <taxon>Nitrospirota</taxon>
        <taxon>Nitrospiria</taxon>
        <taxon>Nitrospirales</taxon>
        <taxon>Nitrospiraceae</taxon>
        <taxon>Nitrospira</taxon>
    </lineage>
</organism>
<dbReference type="Gene3D" id="3.40.50.2300">
    <property type="match status" value="1"/>
</dbReference>
<dbReference type="InterPro" id="IPR001789">
    <property type="entry name" value="Sig_transdc_resp-reg_receiver"/>
</dbReference>
<evidence type="ECO:0000256" key="5">
    <source>
        <dbReference type="ARBA" id="ARBA00023163"/>
    </source>
</evidence>
<gene>
    <name evidence="9" type="primary">atoC</name>
    <name evidence="9" type="ORF">NSPZN2_100312</name>
</gene>
<dbReference type="SUPFAM" id="SSF52172">
    <property type="entry name" value="CheY-like"/>
    <property type="match status" value="1"/>
</dbReference>
<dbReference type="RefSeq" id="WP_213041663.1">
    <property type="nucleotide sequence ID" value="NZ_CAJNBJ010000002.1"/>
</dbReference>
<dbReference type="PANTHER" id="PTHR32071">
    <property type="entry name" value="TRANSCRIPTIONAL REGULATORY PROTEIN"/>
    <property type="match status" value="1"/>
</dbReference>
<dbReference type="InterPro" id="IPR011006">
    <property type="entry name" value="CheY-like_superfamily"/>
</dbReference>
<evidence type="ECO:0000256" key="6">
    <source>
        <dbReference type="PROSITE-ProRule" id="PRU00169"/>
    </source>
</evidence>
<evidence type="ECO:0000256" key="4">
    <source>
        <dbReference type="ARBA" id="ARBA00023125"/>
    </source>
</evidence>
<accession>A0ABM8R374</accession>
<dbReference type="InterPro" id="IPR027417">
    <property type="entry name" value="P-loop_NTPase"/>
</dbReference>
<reference evidence="9 10" key="1">
    <citation type="submission" date="2021-02" db="EMBL/GenBank/DDBJ databases">
        <authorList>
            <person name="Han P."/>
        </authorList>
    </citation>
    <scope>NUCLEOTIDE SEQUENCE [LARGE SCALE GENOMIC DNA]</scope>
    <source>
        <strain evidence="9">Candidatus Nitrospira sp. ZN2</strain>
    </source>
</reference>
<dbReference type="Pfam" id="PF00072">
    <property type="entry name" value="Response_reg"/>
    <property type="match status" value="1"/>
</dbReference>
<dbReference type="PROSITE" id="PS00676">
    <property type="entry name" value="SIGMA54_INTERACT_2"/>
    <property type="match status" value="1"/>
</dbReference>
<dbReference type="SMART" id="SM00382">
    <property type="entry name" value="AAA"/>
    <property type="match status" value="1"/>
</dbReference>
<dbReference type="InterPro" id="IPR002197">
    <property type="entry name" value="HTH_Fis"/>
</dbReference>
<evidence type="ECO:0000256" key="1">
    <source>
        <dbReference type="ARBA" id="ARBA00022741"/>
    </source>
</evidence>
<dbReference type="InterPro" id="IPR058031">
    <property type="entry name" value="AAA_lid_NorR"/>
</dbReference>
<dbReference type="PROSITE" id="PS50110">
    <property type="entry name" value="RESPONSE_REGULATORY"/>
    <property type="match status" value="1"/>
</dbReference>
<dbReference type="SMART" id="SM00448">
    <property type="entry name" value="REC"/>
    <property type="match status" value="1"/>
</dbReference>
<keyword evidence="6" id="KW-0597">Phosphoprotein</keyword>
<evidence type="ECO:0000256" key="3">
    <source>
        <dbReference type="ARBA" id="ARBA00023015"/>
    </source>
</evidence>
<keyword evidence="3" id="KW-0805">Transcription regulation</keyword>
<dbReference type="PRINTS" id="PR01590">
    <property type="entry name" value="HTHFIS"/>
</dbReference>
<dbReference type="InterPro" id="IPR025944">
    <property type="entry name" value="Sigma_54_int_dom_CS"/>
</dbReference>
<comment type="caution">
    <text evidence="9">The sequence shown here is derived from an EMBL/GenBank/DDBJ whole genome shotgun (WGS) entry which is preliminary data.</text>
</comment>
<feature type="modified residue" description="4-aspartylphosphate" evidence="6">
    <location>
        <position position="53"/>
    </location>
</feature>
<evidence type="ECO:0000259" key="7">
    <source>
        <dbReference type="PROSITE" id="PS50045"/>
    </source>
</evidence>
<keyword evidence="2" id="KW-0067">ATP-binding</keyword>
<dbReference type="EMBL" id="CAJNBJ010000002">
    <property type="protein sequence ID" value="CAE6729995.1"/>
    <property type="molecule type" value="Genomic_DNA"/>
</dbReference>
<dbReference type="PANTHER" id="PTHR32071:SF113">
    <property type="entry name" value="ALGINATE BIOSYNTHESIS TRANSCRIPTIONAL REGULATORY PROTEIN ALGB"/>
    <property type="match status" value="1"/>
</dbReference>
<feature type="domain" description="Response regulatory" evidence="8">
    <location>
        <begin position="5"/>
        <end position="122"/>
    </location>
</feature>
<dbReference type="InterPro" id="IPR003593">
    <property type="entry name" value="AAA+_ATPase"/>
</dbReference>
<evidence type="ECO:0000256" key="2">
    <source>
        <dbReference type="ARBA" id="ARBA00022840"/>
    </source>
</evidence>
<evidence type="ECO:0000313" key="10">
    <source>
        <dbReference type="Proteomes" id="UP000675880"/>
    </source>
</evidence>
<dbReference type="Gene3D" id="1.10.10.60">
    <property type="entry name" value="Homeodomain-like"/>
    <property type="match status" value="1"/>
</dbReference>
<name>A0ABM8R374_9BACT</name>
<dbReference type="Gene3D" id="1.10.8.60">
    <property type="match status" value="1"/>
</dbReference>
<protein>
    <submittedName>
        <fullName evidence="9">Regulatory protein AtoC</fullName>
    </submittedName>
</protein>
<dbReference type="SUPFAM" id="SSF46689">
    <property type="entry name" value="Homeodomain-like"/>
    <property type="match status" value="1"/>
</dbReference>
<dbReference type="InterPro" id="IPR009057">
    <property type="entry name" value="Homeodomain-like_sf"/>
</dbReference>
<dbReference type="Pfam" id="PF25601">
    <property type="entry name" value="AAA_lid_14"/>
    <property type="match status" value="1"/>
</dbReference>
<dbReference type="PROSITE" id="PS50045">
    <property type="entry name" value="SIGMA54_INTERACT_4"/>
    <property type="match status" value="1"/>
</dbReference>
<sequence>MAKPIVCVVEQDELIASALRALLEDECDVCLFGWNAHTVNQIHERAPMVILLDLDLASSSTGEEGIAALQDLRQAGHTGKIIAYTAITERRLAVQAIQHGACEILTKPLDLTLLKQLVHRVARIADLEQEAREATVGAGQEEFSGMLGTSPSIHRIYEAIRKVSTNDAPILITDESGTGKELTARAIHERGLRRQGPFIPINCGAIPESLLESELFGYERGAFTGAVGQRKGKVEFAQGGTLFLDEVGELPHTLQVKLLRFLQDHTFERVGGHQPIEMNVRIIAATNVNLKEAIEKGTFREDLYYRLGVVHINLPPLRERGQDVSLIAMAFLRHAASRYNKRVYGFTREAQEALQAYSWPGNVRELSNRVGRAVVMAEGTHVTPADLDVPRQAMRRDDSSISLKVNQQRIETDLILKAFTLSQGNLSRAAQELGISRSTLYRRLRQYGMERSLEARRFPGVAPRASMTEH</sequence>
<dbReference type="Proteomes" id="UP000675880">
    <property type="component" value="Unassembled WGS sequence"/>
</dbReference>
<proteinExistence type="predicted"/>
<feature type="domain" description="Sigma-54 factor interaction" evidence="7">
    <location>
        <begin position="146"/>
        <end position="375"/>
    </location>
</feature>
<dbReference type="Pfam" id="PF00158">
    <property type="entry name" value="Sigma54_activat"/>
    <property type="match status" value="1"/>
</dbReference>
<evidence type="ECO:0000259" key="8">
    <source>
        <dbReference type="PROSITE" id="PS50110"/>
    </source>
</evidence>
<keyword evidence="10" id="KW-1185">Reference proteome</keyword>
<evidence type="ECO:0000313" key="9">
    <source>
        <dbReference type="EMBL" id="CAE6729995.1"/>
    </source>
</evidence>
<dbReference type="SUPFAM" id="SSF52540">
    <property type="entry name" value="P-loop containing nucleoside triphosphate hydrolases"/>
    <property type="match status" value="1"/>
</dbReference>
<keyword evidence="1" id="KW-0547">Nucleotide-binding</keyword>
<dbReference type="Gene3D" id="3.40.50.300">
    <property type="entry name" value="P-loop containing nucleotide triphosphate hydrolases"/>
    <property type="match status" value="1"/>
</dbReference>
<dbReference type="Pfam" id="PF02954">
    <property type="entry name" value="HTH_8"/>
    <property type="match status" value="1"/>
</dbReference>